<accession>A0A160VJ59</accession>
<dbReference type="EMBL" id="FAXC01000463">
    <property type="protein sequence ID" value="CUV10672.1"/>
    <property type="molecule type" value="Genomic_DNA"/>
</dbReference>
<dbReference type="AlphaFoldDB" id="A0A160VJ59"/>
<proteinExistence type="predicted"/>
<sequence>MGRFCFSVQDTKSIPQKRITMYFILIIEIVNGSLFPGI</sequence>
<gene>
    <name evidence="1" type="ORF">MGWOODY_Mmi960</name>
</gene>
<name>A0A160VJ59_9ZZZZ</name>
<protein>
    <submittedName>
        <fullName evidence="1">Uncharacterized protein</fullName>
    </submittedName>
</protein>
<reference evidence="1" key="1">
    <citation type="submission" date="2015-10" db="EMBL/GenBank/DDBJ databases">
        <authorList>
            <person name="Gilbert D.G."/>
        </authorList>
    </citation>
    <scope>NUCLEOTIDE SEQUENCE</scope>
</reference>
<evidence type="ECO:0000313" key="1">
    <source>
        <dbReference type="EMBL" id="CUV10672.1"/>
    </source>
</evidence>
<organism evidence="1">
    <name type="scientific">hydrothermal vent metagenome</name>
    <dbReference type="NCBI Taxonomy" id="652676"/>
    <lineage>
        <taxon>unclassified sequences</taxon>
        <taxon>metagenomes</taxon>
        <taxon>ecological metagenomes</taxon>
    </lineage>
</organism>